<keyword evidence="3" id="KW-0472">Membrane</keyword>
<keyword evidence="3" id="KW-0812">Transmembrane</keyword>
<sequence length="168" mass="19681">LRCLLYLTSFKQSLTSYSAVCARFRRVHLGISGNYHVVAVVEKVDNDTTYVAMEEVPEPPPSNTNCALCTCNIPVKLSYSDVLILEQFMREDGTVLPRQLTGLCKKQQLRLERLLIMRYAGTLGLLMFRYWNDDMDMYRLKEKNEVGSWFYIKRYPTESQKIDYRKKK</sequence>
<dbReference type="GO" id="GO:0003735">
    <property type="term" value="F:structural constituent of ribosome"/>
    <property type="evidence" value="ECO:0007669"/>
    <property type="project" value="InterPro"/>
</dbReference>
<dbReference type="Gene3D" id="4.10.640.10">
    <property type="entry name" value="Ribosomal protein S18"/>
    <property type="match status" value="1"/>
</dbReference>
<dbReference type="GO" id="GO:0005763">
    <property type="term" value="C:mitochondrial small ribosomal subunit"/>
    <property type="evidence" value="ECO:0007669"/>
    <property type="project" value="TreeGrafter"/>
</dbReference>
<organism evidence="4 5">
    <name type="scientific">Angiostrongylus cantonensis</name>
    <name type="common">Rat lungworm</name>
    <dbReference type="NCBI Taxonomy" id="6313"/>
    <lineage>
        <taxon>Eukaryota</taxon>
        <taxon>Metazoa</taxon>
        <taxon>Ecdysozoa</taxon>
        <taxon>Nematoda</taxon>
        <taxon>Chromadorea</taxon>
        <taxon>Rhabditida</taxon>
        <taxon>Rhabditina</taxon>
        <taxon>Rhabditomorpha</taxon>
        <taxon>Strongyloidea</taxon>
        <taxon>Metastrongylidae</taxon>
        <taxon>Angiostrongylus</taxon>
    </lineage>
</organism>
<reference evidence="4" key="1">
    <citation type="submission" date="2012-09" db="EMBL/GenBank/DDBJ databases">
        <authorList>
            <person name="Martin A.A."/>
        </authorList>
    </citation>
    <scope>NUCLEOTIDE SEQUENCE</scope>
</reference>
<protein>
    <submittedName>
        <fullName evidence="5">28S ribosomal protein S18a, mitochondrial</fullName>
    </submittedName>
</protein>
<dbReference type="InterPro" id="IPR001648">
    <property type="entry name" value="Ribosomal_bS18"/>
</dbReference>
<dbReference type="WBParaSite" id="ACAC_0001163201-mRNA-1">
    <property type="protein sequence ID" value="ACAC_0001163201-mRNA-1"/>
    <property type="gene ID" value="ACAC_0001163201"/>
</dbReference>
<dbReference type="GO" id="GO:0070181">
    <property type="term" value="F:small ribosomal subunit rRNA binding"/>
    <property type="evidence" value="ECO:0007669"/>
    <property type="project" value="TreeGrafter"/>
</dbReference>
<dbReference type="PANTHER" id="PTHR13479">
    <property type="entry name" value="30S RIBOSOMAL PROTEIN S18"/>
    <property type="match status" value="1"/>
</dbReference>
<dbReference type="SUPFAM" id="SSF46911">
    <property type="entry name" value="Ribosomal protein S18"/>
    <property type="match status" value="1"/>
</dbReference>
<accession>A0A158PBY4</accession>
<dbReference type="Proteomes" id="UP000035642">
    <property type="component" value="Unassembled WGS sequence"/>
</dbReference>
<dbReference type="Pfam" id="PF01084">
    <property type="entry name" value="Ribosomal_S18"/>
    <property type="match status" value="1"/>
</dbReference>
<evidence type="ECO:0000313" key="5">
    <source>
        <dbReference type="WBParaSite" id="ACAC_0001163201-mRNA-1"/>
    </source>
</evidence>
<keyword evidence="1" id="KW-0689">Ribosomal protein</keyword>
<dbReference type="AlphaFoldDB" id="A0A158PBY4"/>
<evidence type="ECO:0000313" key="4">
    <source>
        <dbReference type="Proteomes" id="UP000035642"/>
    </source>
</evidence>
<dbReference type="GO" id="GO:0032543">
    <property type="term" value="P:mitochondrial translation"/>
    <property type="evidence" value="ECO:0007669"/>
    <property type="project" value="TreeGrafter"/>
</dbReference>
<dbReference type="InterPro" id="IPR036870">
    <property type="entry name" value="Ribosomal_bS18_sf"/>
</dbReference>
<dbReference type="STRING" id="6313.A0A158PBY4"/>
<evidence type="ECO:0000256" key="1">
    <source>
        <dbReference type="ARBA" id="ARBA00022980"/>
    </source>
</evidence>
<evidence type="ECO:0000256" key="2">
    <source>
        <dbReference type="ARBA" id="ARBA00023274"/>
    </source>
</evidence>
<name>A0A158PBY4_ANGCA</name>
<proteinExistence type="predicted"/>
<keyword evidence="3" id="KW-1133">Transmembrane helix</keyword>
<dbReference type="PANTHER" id="PTHR13479:SF66">
    <property type="entry name" value="LARGE RIBOSOMAL SUBUNIT PROTEIN ML66"/>
    <property type="match status" value="1"/>
</dbReference>
<keyword evidence="2" id="KW-0687">Ribonucleoprotein</keyword>
<evidence type="ECO:0000256" key="3">
    <source>
        <dbReference type="SAM" id="Phobius"/>
    </source>
</evidence>
<feature type="transmembrane region" description="Helical" evidence="3">
    <location>
        <begin position="115"/>
        <end position="131"/>
    </location>
</feature>
<keyword evidence="4" id="KW-1185">Reference proteome</keyword>
<reference evidence="5" key="2">
    <citation type="submission" date="2016-04" db="UniProtKB">
        <authorList>
            <consortium name="WormBaseParasite"/>
        </authorList>
    </citation>
    <scope>IDENTIFICATION</scope>
</reference>